<name>A0A9P5Y588_9AGAR</name>
<organism evidence="2 3">
    <name type="scientific">Collybia nuda</name>
    <dbReference type="NCBI Taxonomy" id="64659"/>
    <lineage>
        <taxon>Eukaryota</taxon>
        <taxon>Fungi</taxon>
        <taxon>Dikarya</taxon>
        <taxon>Basidiomycota</taxon>
        <taxon>Agaricomycotina</taxon>
        <taxon>Agaricomycetes</taxon>
        <taxon>Agaricomycetidae</taxon>
        <taxon>Agaricales</taxon>
        <taxon>Tricholomatineae</taxon>
        <taxon>Clitocybaceae</taxon>
        <taxon>Collybia</taxon>
    </lineage>
</organism>
<keyword evidence="1" id="KW-0812">Transmembrane</keyword>
<comment type="caution">
    <text evidence="2">The sequence shown here is derived from an EMBL/GenBank/DDBJ whole genome shotgun (WGS) entry which is preliminary data.</text>
</comment>
<keyword evidence="1" id="KW-0472">Membrane</keyword>
<evidence type="ECO:0000256" key="1">
    <source>
        <dbReference type="SAM" id="Phobius"/>
    </source>
</evidence>
<sequence>MSDSISPKVLPNEVKLLIFAYLDATSLLGIFRASKLFNQLALVTHYAQHGLSPPFSQASFSSSIFPGISLALSAPPLNSLTFTFDTPNVLHTINALTSFCARNPYPIPRIHLIFQHDPLHLSAKIPRTHTILKALESLLTTATDSGRGGSLVRVSPAGVHLMPVSSPLRPELNHFNPRPNLRHAHDRTPEQKHVDREPKIIALLLICVVLGQTKSPKFLHLTPISFVAVVISMVYFAWWGFWRWKKYWRPVATTMECEGIVRSVPSMTQLTSIEIYLPLEKTHGIGTDSELPMRPLLVFNRKSISTISIPPTSEAPISPLQIEELLLNTDFPVLRRFVVEAICHSCVANTTLYSFLARHPMLGTLTYFPTCVPLSGSACGRASRSSLFQNLLFLSASPEFISYFAHETSSTHDDAEFQDTLPSADFLPSLRSLAITPRGDIDSPSTLSYPTSFRAATDAALHNFSSRSDTLHLDLYLLEDGHEDEWLAPYDFPPPSANRTSTPSMPYVPCVVSLSFYWYPRWMTPAMPGYLQRFRGLERLGLMDLVWDRKTSDAWWGGVDGDDDGDGDTRERERAEEWEWFRDREIWKVKFVRELRRACPLLTLLMIGSVERGLDEWEAIFAAERTRWVVL</sequence>
<dbReference type="AlphaFoldDB" id="A0A9P5Y588"/>
<evidence type="ECO:0000313" key="3">
    <source>
        <dbReference type="Proteomes" id="UP000807353"/>
    </source>
</evidence>
<evidence type="ECO:0000313" key="2">
    <source>
        <dbReference type="EMBL" id="KAF9461420.1"/>
    </source>
</evidence>
<dbReference type="OrthoDB" id="9981546at2759"/>
<dbReference type="InterPro" id="IPR036047">
    <property type="entry name" value="F-box-like_dom_sf"/>
</dbReference>
<keyword evidence="1" id="KW-1133">Transmembrane helix</keyword>
<dbReference type="Proteomes" id="UP000807353">
    <property type="component" value="Unassembled WGS sequence"/>
</dbReference>
<dbReference type="SUPFAM" id="SSF81383">
    <property type="entry name" value="F-box domain"/>
    <property type="match status" value="1"/>
</dbReference>
<dbReference type="EMBL" id="MU150284">
    <property type="protein sequence ID" value="KAF9461420.1"/>
    <property type="molecule type" value="Genomic_DNA"/>
</dbReference>
<protein>
    <recommendedName>
        <fullName evidence="4">F-box domain-containing protein</fullName>
    </recommendedName>
</protein>
<keyword evidence="3" id="KW-1185">Reference proteome</keyword>
<proteinExistence type="predicted"/>
<gene>
    <name evidence="2" type="ORF">BDZ94DRAFT_1263652</name>
</gene>
<evidence type="ECO:0008006" key="4">
    <source>
        <dbReference type="Google" id="ProtNLM"/>
    </source>
</evidence>
<feature type="transmembrane region" description="Helical" evidence="1">
    <location>
        <begin position="218"/>
        <end position="241"/>
    </location>
</feature>
<reference evidence="2" key="1">
    <citation type="submission" date="2020-11" db="EMBL/GenBank/DDBJ databases">
        <authorList>
            <consortium name="DOE Joint Genome Institute"/>
            <person name="Ahrendt S."/>
            <person name="Riley R."/>
            <person name="Andreopoulos W."/>
            <person name="Labutti K."/>
            <person name="Pangilinan J."/>
            <person name="Ruiz-Duenas F.J."/>
            <person name="Barrasa J.M."/>
            <person name="Sanchez-Garcia M."/>
            <person name="Camarero S."/>
            <person name="Miyauchi S."/>
            <person name="Serrano A."/>
            <person name="Linde D."/>
            <person name="Babiker R."/>
            <person name="Drula E."/>
            <person name="Ayuso-Fernandez I."/>
            <person name="Pacheco R."/>
            <person name="Padilla G."/>
            <person name="Ferreira P."/>
            <person name="Barriuso J."/>
            <person name="Kellner H."/>
            <person name="Castanera R."/>
            <person name="Alfaro M."/>
            <person name="Ramirez L."/>
            <person name="Pisabarro A.G."/>
            <person name="Kuo A."/>
            <person name="Tritt A."/>
            <person name="Lipzen A."/>
            <person name="He G."/>
            <person name="Yan M."/>
            <person name="Ng V."/>
            <person name="Cullen D."/>
            <person name="Martin F."/>
            <person name="Rosso M.-N."/>
            <person name="Henrissat B."/>
            <person name="Hibbett D."/>
            <person name="Martinez A.T."/>
            <person name="Grigoriev I.V."/>
        </authorList>
    </citation>
    <scope>NUCLEOTIDE SEQUENCE</scope>
    <source>
        <strain evidence="2">CBS 247.69</strain>
    </source>
</reference>
<accession>A0A9P5Y588</accession>